<organism evidence="5 6">
    <name type="scientific">Acetobacter aceti</name>
    <dbReference type="NCBI Taxonomy" id="435"/>
    <lineage>
        <taxon>Bacteria</taxon>
        <taxon>Pseudomonadati</taxon>
        <taxon>Pseudomonadota</taxon>
        <taxon>Alphaproteobacteria</taxon>
        <taxon>Acetobacterales</taxon>
        <taxon>Acetobacteraceae</taxon>
        <taxon>Acetobacter</taxon>
        <taxon>Acetobacter subgen. Acetobacter</taxon>
    </lineage>
</organism>
<protein>
    <recommendedName>
        <fullName evidence="4">Nucleoside triphosphate pyrophosphatase</fullName>
        <ecNumber evidence="4">3.6.1.9</ecNumber>
    </recommendedName>
    <alternativeName>
        <fullName evidence="4">Nucleotide pyrophosphatase</fullName>
        <shortName evidence="4">Nucleotide PPase</shortName>
    </alternativeName>
</protein>
<proteinExistence type="inferred from homology"/>
<evidence type="ECO:0000256" key="2">
    <source>
        <dbReference type="ARBA" id="ARBA00022801"/>
    </source>
</evidence>
<keyword evidence="3 4" id="KW-0546">Nucleotide metabolism</keyword>
<dbReference type="PANTHER" id="PTHR43213:SF5">
    <property type="entry name" value="BIFUNCTIONAL DTTP_UTP PYROPHOSPHATASE_METHYLTRANSFERASE PROTEIN-RELATED"/>
    <property type="match status" value="1"/>
</dbReference>
<evidence type="ECO:0000313" key="5">
    <source>
        <dbReference type="EMBL" id="AQS86580.1"/>
    </source>
</evidence>
<comment type="cofactor">
    <cofactor evidence="1 4">
        <name>a divalent metal cation</name>
        <dbReference type="ChEBI" id="CHEBI:60240"/>
    </cofactor>
</comment>
<keyword evidence="2 4" id="KW-0378">Hydrolase</keyword>
<feature type="active site" description="Proton acceptor" evidence="4">
    <location>
        <position position="92"/>
    </location>
</feature>
<dbReference type="EC" id="3.6.1.9" evidence="4"/>
<keyword evidence="6" id="KW-1185">Reference proteome</keyword>
<gene>
    <name evidence="5" type="ORF">A0U92_16155</name>
</gene>
<dbReference type="PIRSF" id="PIRSF006305">
    <property type="entry name" value="Maf"/>
    <property type="match status" value="1"/>
</dbReference>
<accession>A0A1U9KLB0</accession>
<dbReference type="SUPFAM" id="SSF52972">
    <property type="entry name" value="ITPase-like"/>
    <property type="match status" value="1"/>
</dbReference>
<dbReference type="CDD" id="cd00555">
    <property type="entry name" value="Maf"/>
    <property type="match status" value="1"/>
</dbReference>
<evidence type="ECO:0000313" key="6">
    <source>
        <dbReference type="Proteomes" id="UP000188937"/>
    </source>
</evidence>
<reference evidence="5 6" key="1">
    <citation type="submission" date="2016-03" db="EMBL/GenBank/DDBJ databases">
        <title>Acetic acid bacteria sequencing.</title>
        <authorList>
            <person name="Brandt J."/>
            <person name="Jakob F."/>
            <person name="Vogel R.F."/>
        </authorList>
    </citation>
    <scope>NUCLEOTIDE SEQUENCE [LARGE SCALE GENOMIC DNA]</scope>
    <source>
        <strain evidence="5 6">TMW2.1153</strain>
    </source>
</reference>
<dbReference type="InterPro" id="IPR029001">
    <property type="entry name" value="ITPase-like_fam"/>
</dbReference>
<comment type="catalytic activity">
    <reaction evidence="4">
        <text>a ribonucleoside 5'-triphosphate + H2O = a ribonucleoside 5'-phosphate + diphosphate + H(+)</text>
        <dbReference type="Rhea" id="RHEA:23996"/>
        <dbReference type="ChEBI" id="CHEBI:15377"/>
        <dbReference type="ChEBI" id="CHEBI:15378"/>
        <dbReference type="ChEBI" id="CHEBI:33019"/>
        <dbReference type="ChEBI" id="CHEBI:58043"/>
        <dbReference type="ChEBI" id="CHEBI:61557"/>
        <dbReference type="EC" id="3.6.1.9"/>
    </reaction>
</comment>
<dbReference type="Gene3D" id="3.90.950.10">
    <property type="match status" value="1"/>
</dbReference>
<evidence type="ECO:0000256" key="1">
    <source>
        <dbReference type="ARBA" id="ARBA00001968"/>
    </source>
</evidence>
<dbReference type="Pfam" id="PF02545">
    <property type="entry name" value="Maf"/>
    <property type="match status" value="1"/>
</dbReference>
<dbReference type="GO" id="GO:0047429">
    <property type="term" value="F:nucleoside triphosphate diphosphatase activity"/>
    <property type="evidence" value="ECO:0007669"/>
    <property type="project" value="UniProtKB-EC"/>
</dbReference>
<dbReference type="HAMAP" id="MF_00528">
    <property type="entry name" value="Maf"/>
    <property type="match status" value="1"/>
</dbReference>
<comment type="function">
    <text evidence="4">Nucleoside triphosphate pyrophosphatase. May have a dual role in cell division arrest and in preventing the incorporation of modified nucleotides into cellular nucleic acids.</text>
</comment>
<dbReference type="PANTHER" id="PTHR43213">
    <property type="entry name" value="BIFUNCTIONAL DTTP/UTP PYROPHOSPHATASE/METHYLTRANSFERASE PROTEIN-RELATED"/>
    <property type="match status" value="1"/>
</dbReference>
<comment type="caution">
    <text evidence="4">Lacks conserved residue(s) required for the propagation of feature annotation.</text>
</comment>
<evidence type="ECO:0000256" key="3">
    <source>
        <dbReference type="ARBA" id="ARBA00023080"/>
    </source>
</evidence>
<dbReference type="Proteomes" id="UP000188937">
    <property type="component" value="Chromosome"/>
</dbReference>
<dbReference type="InterPro" id="IPR003697">
    <property type="entry name" value="Maf-like"/>
</dbReference>
<dbReference type="GO" id="GO:0005737">
    <property type="term" value="C:cytoplasm"/>
    <property type="evidence" value="ECO:0007669"/>
    <property type="project" value="UniProtKB-SubCell"/>
</dbReference>
<keyword evidence="4" id="KW-0963">Cytoplasm</keyword>
<name>A0A1U9KLB0_ACEAC</name>
<comment type="similarity">
    <text evidence="4">Belongs to the Maf family.</text>
</comment>
<dbReference type="KEGG" id="aace:A0U92_16155"/>
<dbReference type="EMBL" id="CP014692">
    <property type="protein sequence ID" value="AQS86580.1"/>
    <property type="molecule type" value="Genomic_DNA"/>
</dbReference>
<comment type="subcellular location">
    <subcellularLocation>
        <location evidence="4">Cytoplasm</location>
    </subcellularLocation>
</comment>
<comment type="catalytic activity">
    <reaction evidence="4">
        <text>a 2'-deoxyribonucleoside 5'-triphosphate + H2O = a 2'-deoxyribonucleoside 5'-phosphate + diphosphate + H(+)</text>
        <dbReference type="Rhea" id="RHEA:44644"/>
        <dbReference type="ChEBI" id="CHEBI:15377"/>
        <dbReference type="ChEBI" id="CHEBI:15378"/>
        <dbReference type="ChEBI" id="CHEBI:33019"/>
        <dbReference type="ChEBI" id="CHEBI:61560"/>
        <dbReference type="ChEBI" id="CHEBI:65317"/>
        <dbReference type="EC" id="3.6.1.9"/>
    </reaction>
</comment>
<sequence>MIDSSTGEHEVLTPSSFSLVLASGSSARQGLLRGAGVTFTVRTQAIDESLYKEEGSRAGESAACIALRLAAAKAEAVSLEPEQNDAFVIGADQMLSCEGDWFDKPVSRQSARAQLSRLRGRTHFLHSAVVLCRRGEVVWSHVEEPELEMRDFSDVFLDAYLDTEGESCFSSVGAYRLEGPGIQLFSRIEGEYSAILGLPLLPLFSALRGFGVLAN</sequence>
<dbReference type="RefSeq" id="WP_077814527.1">
    <property type="nucleotide sequence ID" value="NZ_CP014692.1"/>
</dbReference>
<dbReference type="STRING" id="435.A0U92_16155"/>
<dbReference type="AlphaFoldDB" id="A0A1U9KLB0"/>
<evidence type="ECO:0000256" key="4">
    <source>
        <dbReference type="HAMAP-Rule" id="MF_00528"/>
    </source>
</evidence>
<dbReference type="GO" id="GO:0009117">
    <property type="term" value="P:nucleotide metabolic process"/>
    <property type="evidence" value="ECO:0007669"/>
    <property type="project" value="UniProtKB-KW"/>
</dbReference>
<dbReference type="OrthoDB" id="9813962at2"/>